<dbReference type="AlphaFoldDB" id="A0A151UIB3"/>
<comment type="caution">
    <text evidence="1">The sequence shown here is derived from an EMBL/GenBank/DDBJ whole genome shotgun (WGS) entry which is preliminary data.</text>
</comment>
<evidence type="ECO:0000313" key="3">
    <source>
        <dbReference type="Proteomes" id="UP000075243"/>
    </source>
</evidence>
<evidence type="ECO:0000313" key="2">
    <source>
        <dbReference type="EMBL" id="KYP79020.1"/>
    </source>
</evidence>
<dbReference type="Gene3D" id="2.40.70.10">
    <property type="entry name" value="Acid Proteases"/>
    <property type="match status" value="1"/>
</dbReference>
<reference evidence="1 3" key="1">
    <citation type="journal article" date="2012" name="Nat. Biotechnol.">
        <title>Draft genome sequence of pigeonpea (Cajanus cajan), an orphan legume crop of resource-poor farmers.</title>
        <authorList>
            <person name="Varshney R.K."/>
            <person name="Chen W."/>
            <person name="Li Y."/>
            <person name="Bharti A.K."/>
            <person name="Saxena R.K."/>
            <person name="Schlueter J.A."/>
            <person name="Donoghue M.T."/>
            <person name="Azam S."/>
            <person name="Fan G."/>
            <person name="Whaley A.M."/>
            <person name="Farmer A.D."/>
            <person name="Sheridan J."/>
            <person name="Iwata A."/>
            <person name="Tuteja R."/>
            <person name="Penmetsa R.V."/>
            <person name="Wu W."/>
            <person name="Upadhyaya H.D."/>
            <person name="Yang S.P."/>
            <person name="Shah T."/>
            <person name="Saxena K.B."/>
            <person name="Michael T."/>
            <person name="McCombie W.R."/>
            <person name="Yang B."/>
            <person name="Zhang G."/>
            <person name="Yang H."/>
            <person name="Wang J."/>
            <person name="Spillane C."/>
            <person name="Cook D.R."/>
            <person name="May G.D."/>
            <person name="Xu X."/>
            <person name="Jackson S.A."/>
        </authorList>
    </citation>
    <scope>NUCLEOTIDE SEQUENCE [LARGE SCALE GENOMIC DNA]</scope>
    <source>
        <strain evidence="3">cv. Asha</strain>
    </source>
</reference>
<dbReference type="CDD" id="cd00303">
    <property type="entry name" value="retropepsin_like"/>
    <property type="match status" value="1"/>
</dbReference>
<dbReference type="Proteomes" id="UP000075243">
    <property type="component" value="Unassembled WGS sequence"/>
</dbReference>
<gene>
    <name evidence="1" type="ORF">KK1_048040</name>
    <name evidence="2" type="ORF">KK1_048041</name>
</gene>
<dbReference type="SUPFAM" id="SSF50630">
    <property type="entry name" value="Acid proteases"/>
    <property type="match status" value="1"/>
</dbReference>
<dbReference type="Pfam" id="PF08284">
    <property type="entry name" value="RVP_2"/>
    <property type="match status" value="1"/>
</dbReference>
<name>A0A151UIB3_CAJCA</name>
<dbReference type="EMBL" id="AGCT01067465">
    <property type="protein sequence ID" value="KYP79019.1"/>
    <property type="molecule type" value="Genomic_DNA"/>
</dbReference>
<dbReference type="Gramene" id="C.cajan_45487.t">
    <property type="protein sequence ID" value="C.cajan_45487.t.cds1"/>
    <property type="gene ID" value="C.cajan_45487"/>
</dbReference>
<dbReference type="InterPro" id="IPR032567">
    <property type="entry name" value="RTL1-rel"/>
</dbReference>
<dbReference type="EMBL" id="AGCT01067465">
    <property type="protein sequence ID" value="KYP79020.1"/>
    <property type="molecule type" value="Genomic_DNA"/>
</dbReference>
<protein>
    <submittedName>
        <fullName evidence="1">Uncharacterized protein</fullName>
    </submittedName>
</protein>
<sequence length="94" mass="10282">MILFDSGSFHSFISYACAAMLRVSVCALGLRLLGSTPTSTSVVASELCVGCPIIVNEKRYKVNLICLPLVDIDIILGMNWLSANRIFIDCANRR</sequence>
<accession>A0A151UIB3</accession>
<dbReference type="PANTHER" id="PTHR15503:SF45">
    <property type="entry name" value="RNA-DIRECTED DNA POLYMERASE HOMOLOG"/>
    <property type="match status" value="1"/>
</dbReference>
<proteinExistence type="predicted"/>
<dbReference type="PANTHER" id="PTHR15503">
    <property type="entry name" value="LDOC1 RELATED"/>
    <property type="match status" value="1"/>
</dbReference>
<evidence type="ECO:0000313" key="1">
    <source>
        <dbReference type="EMBL" id="KYP79019.1"/>
    </source>
</evidence>
<keyword evidence="3" id="KW-1185">Reference proteome</keyword>
<dbReference type="InterPro" id="IPR021109">
    <property type="entry name" value="Peptidase_aspartic_dom_sf"/>
</dbReference>
<dbReference type="Gramene" id="C.cajan_45488.t">
    <property type="protein sequence ID" value="C.cajan_45488.t.cds1"/>
    <property type="gene ID" value="C.cajan_45488"/>
</dbReference>
<organism evidence="1 3">
    <name type="scientific">Cajanus cajan</name>
    <name type="common">Pigeon pea</name>
    <name type="synonym">Cajanus indicus</name>
    <dbReference type="NCBI Taxonomy" id="3821"/>
    <lineage>
        <taxon>Eukaryota</taxon>
        <taxon>Viridiplantae</taxon>
        <taxon>Streptophyta</taxon>
        <taxon>Embryophyta</taxon>
        <taxon>Tracheophyta</taxon>
        <taxon>Spermatophyta</taxon>
        <taxon>Magnoliopsida</taxon>
        <taxon>eudicotyledons</taxon>
        <taxon>Gunneridae</taxon>
        <taxon>Pentapetalae</taxon>
        <taxon>rosids</taxon>
        <taxon>fabids</taxon>
        <taxon>Fabales</taxon>
        <taxon>Fabaceae</taxon>
        <taxon>Papilionoideae</taxon>
        <taxon>50 kb inversion clade</taxon>
        <taxon>NPAAA clade</taxon>
        <taxon>indigoferoid/millettioid clade</taxon>
        <taxon>Phaseoleae</taxon>
        <taxon>Cajanus</taxon>
    </lineage>
</organism>